<evidence type="ECO:0000313" key="2">
    <source>
        <dbReference type="Proteomes" id="UP000050794"/>
    </source>
</evidence>
<evidence type="ECO:0000313" key="1">
    <source>
        <dbReference type="EMBL" id="VDM33583.1"/>
    </source>
</evidence>
<keyword evidence="2" id="KW-1185">Reference proteome</keyword>
<proteinExistence type="predicted"/>
<dbReference type="WBParaSite" id="TCNE_0000501001-mRNA-1">
    <property type="protein sequence ID" value="TCNE_0000501001-mRNA-1"/>
    <property type="gene ID" value="TCNE_0000501001"/>
</dbReference>
<dbReference type="AlphaFoldDB" id="A0A183U940"/>
<reference evidence="1 2" key="2">
    <citation type="submission" date="2018-11" db="EMBL/GenBank/DDBJ databases">
        <authorList>
            <consortium name="Pathogen Informatics"/>
        </authorList>
    </citation>
    <scope>NUCLEOTIDE SEQUENCE [LARGE SCALE GENOMIC DNA]</scope>
</reference>
<protein>
    <submittedName>
        <fullName evidence="1 3">Uncharacterized protein</fullName>
    </submittedName>
</protein>
<accession>A0A183U940</accession>
<dbReference type="EMBL" id="UYWY01010317">
    <property type="protein sequence ID" value="VDM33583.1"/>
    <property type="molecule type" value="Genomic_DNA"/>
</dbReference>
<evidence type="ECO:0000313" key="3">
    <source>
        <dbReference type="WBParaSite" id="TCNE_0000501001-mRNA-1"/>
    </source>
</evidence>
<organism evidence="2 3">
    <name type="scientific">Toxocara canis</name>
    <name type="common">Canine roundworm</name>
    <dbReference type="NCBI Taxonomy" id="6265"/>
    <lineage>
        <taxon>Eukaryota</taxon>
        <taxon>Metazoa</taxon>
        <taxon>Ecdysozoa</taxon>
        <taxon>Nematoda</taxon>
        <taxon>Chromadorea</taxon>
        <taxon>Rhabditida</taxon>
        <taxon>Spirurina</taxon>
        <taxon>Ascaridomorpha</taxon>
        <taxon>Ascaridoidea</taxon>
        <taxon>Toxocaridae</taxon>
        <taxon>Toxocara</taxon>
    </lineage>
</organism>
<sequence length="106" mass="11302">MLILQGYENSQTPVQMLAASAESVVPAAGNATSIEIDPNNRPPDAYSVAVYATPQMQRSPNNCCITPSESFVSVAQPLTPVSPLLLLTYGPGVLFEIPSGNKFSYR</sequence>
<gene>
    <name evidence="1" type="ORF">TCNE_LOCUS5011</name>
</gene>
<dbReference type="Proteomes" id="UP000050794">
    <property type="component" value="Unassembled WGS sequence"/>
</dbReference>
<reference evidence="3" key="1">
    <citation type="submission" date="2016-06" db="UniProtKB">
        <authorList>
            <consortium name="WormBaseParasite"/>
        </authorList>
    </citation>
    <scope>IDENTIFICATION</scope>
</reference>
<name>A0A183U940_TOXCA</name>